<gene>
    <name evidence="3" type="ORF">K8I29_02155</name>
</gene>
<comment type="caution">
    <text evidence="3">The sequence shown here is derived from an EMBL/GenBank/DDBJ whole genome shotgun (WGS) entry which is preliminary data.</text>
</comment>
<evidence type="ECO:0000256" key="2">
    <source>
        <dbReference type="HAMAP-Rule" id="MF_00674"/>
    </source>
</evidence>
<dbReference type="EMBL" id="JAIOIV010000017">
    <property type="protein sequence ID" value="MBZ0155001.1"/>
    <property type="molecule type" value="Genomic_DNA"/>
</dbReference>
<dbReference type="InterPro" id="IPR013324">
    <property type="entry name" value="RNA_pol_sigma_r3/r4-like"/>
</dbReference>
<dbReference type="InterPro" id="IPR036388">
    <property type="entry name" value="WH-like_DNA-bd_sf"/>
</dbReference>
<dbReference type="AlphaFoldDB" id="A0A953JBW3"/>
<dbReference type="Proteomes" id="UP000705867">
    <property type="component" value="Unassembled WGS sequence"/>
</dbReference>
<evidence type="ECO:0000313" key="3">
    <source>
        <dbReference type="EMBL" id="MBZ0155001.1"/>
    </source>
</evidence>
<organism evidence="3 4">
    <name type="scientific">Candidatus Nitrobium versatile</name>
    <dbReference type="NCBI Taxonomy" id="2884831"/>
    <lineage>
        <taxon>Bacteria</taxon>
        <taxon>Pseudomonadati</taxon>
        <taxon>Nitrospirota</taxon>
        <taxon>Nitrospiria</taxon>
        <taxon>Nitrospirales</taxon>
        <taxon>Nitrospiraceae</taxon>
        <taxon>Candidatus Nitrobium</taxon>
    </lineage>
</organism>
<evidence type="ECO:0000313" key="4">
    <source>
        <dbReference type="Proteomes" id="UP000705867"/>
    </source>
</evidence>
<proteinExistence type="inferred from homology"/>
<dbReference type="PANTHER" id="PTHR37478">
    <property type="match status" value="1"/>
</dbReference>
<dbReference type="InterPro" id="IPR002852">
    <property type="entry name" value="UPF0251"/>
</dbReference>
<sequence>MSPRPRKPRECGCPLKGKAFKPTGIPMPSIEKIPLYRDELEALRLCDRDGFTQEEAGLRMGISRGTVQRILSSARKKVATALAECKALVFEETIFKEEASR</sequence>
<comment type="similarity">
    <text evidence="1 2">Belongs to the UPF0251 family.</text>
</comment>
<accession>A0A953JBW3</accession>
<protein>
    <recommendedName>
        <fullName evidence="2">UPF0251 protein K8I29_02155</fullName>
    </recommendedName>
</protein>
<reference evidence="3" key="2">
    <citation type="submission" date="2021-08" db="EMBL/GenBank/DDBJ databases">
        <authorList>
            <person name="Dalcin Martins P."/>
        </authorList>
    </citation>
    <scope>NUCLEOTIDE SEQUENCE</scope>
    <source>
        <strain evidence="3">MAG_39</strain>
    </source>
</reference>
<reference evidence="3" key="1">
    <citation type="journal article" date="2021" name="bioRxiv">
        <title>Unraveling nitrogen, sulfur and carbon metabolic pathways and microbial community transcriptional responses to substrate deprivation and toxicity stresses in a bioreactor mimicking anoxic brackish coastal sediment conditions.</title>
        <authorList>
            <person name="Martins P.D."/>
            <person name="Echeveste M.J."/>
            <person name="Arshad A."/>
            <person name="Kurth J."/>
            <person name="Ouboter H."/>
            <person name="Jetten M.S.M."/>
            <person name="Welte C.U."/>
        </authorList>
    </citation>
    <scope>NUCLEOTIDE SEQUENCE</scope>
    <source>
        <strain evidence="3">MAG_39</strain>
    </source>
</reference>
<dbReference type="SUPFAM" id="SSF88659">
    <property type="entry name" value="Sigma3 and sigma4 domains of RNA polymerase sigma factors"/>
    <property type="match status" value="1"/>
</dbReference>
<dbReference type="Gene3D" id="1.10.10.10">
    <property type="entry name" value="Winged helix-like DNA-binding domain superfamily/Winged helix DNA-binding domain"/>
    <property type="match status" value="1"/>
</dbReference>
<evidence type="ECO:0000256" key="1">
    <source>
        <dbReference type="ARBA" id="ARBA00009350"/>
    </source>
</evidence>
<dbReference type="Pfam" id="PF02001">
    <property type="entry name" value="DUF134"/>
    <property type="match status" value="1"/>
</dbReference>
<name>A0A953JBW3_9BACT</name>
<dbReference type="PANTHER" id="PTHR37478:SF2">
    <property type="entry name" value="UPF0251 PROTEIN TK0562"/>
    <property type="match status" value="1"/>
</dbReference>
<dbReference type="HAMAP" id="MF_00674">
    <property type="entry name" value="UPF0251"/>
    <property type="match status" value="1"/>
</dbReference>